<keyword evidence="4" id="KW-0554">One-carbon metabolism</keyword>
<feature type="compositionally biased region" description="Basic and acidic residues" evidence="15">
    <location>
        <begin position="289"/>
        <end position="303"/>
    </location>
</feature>
<dbReference type="GO" id="GO:0006730">
    <property type="term" value="P:one-carbon metabolic process"/>
    <property type="evidence" value="ECO:0007669"/>
    <property type="project" value="UniProtKB-KW"/>
</dbReference>
<comment type="catalytic activity">
    <reaction evidence="11">
        <text>L-alanine(in) = L-alanine(out)</text>
        <dbReference type="Rhea" id="RHEA:70719"/>
        <dbReference type="ChEBI" id="CHEBI:57972"/>
    </reaction>
</comment>
<keyword evidence="7" id="KW-1133">Transmembrane helix</keyword>
<reference evidence="16" key="2">
    <citation type="submission" date="2025-08" db="UniProtKB">
        <authorList>
            <consortium name="Ensembl"/>
        </authorList>
    </citation>
    <scope>IDENTIFICATION</scope>
</reference>
<evidence type="ECO:0000256" key="5">
    <source>
        <dbReference type="ARBA" id="ARBA00022692"/>
    </source>
</evidence>
<evidence type="ECO:0000313" key="16">
    <source>
        <dbReference type="Ensembl" id="ENSCHIP00010012138.1"/>
    </source>
</evidence>
<comment type="function">
    <text evidence="14">Amino acid transporter importing serine, an essential substrate of the mitochondrial branch of the one-carbon pathway, into mitochondria. Mitochondrial serine is then converted to glycine and formate, which exits to the cytosol where it is used to generate the charged folates that serve as one-carbon donors. May also transport other amino acids including alanine and cysteine.</text>
</comment>
<dbReference type="Ensembl" id="ENSCHIT00010017189.1">
    <property type="protein sequence ID" value="ENSCHIP00010012138.1"/>
    <property type="gene ID" value="ENSCHIG00010008981.1"/>
</dbReference>
<organism evidence="16">
    <name type="scientific">Capra hircus</name>
    <name type="common">Goat</name>
    <dbReference type="NCBI Taxonomy" id="9925"/>
    <lineage>
        <taxon>Eukaryota</taxon>
        <taxon>Metazoa</taxon>
        <taxon>Chordata</taxon>
        <taxon>Craniata</taxon>
        <taxon>Vertebrata</taxon>
        <taxon>Euteleostomi</taxon>
        <taxon>Mammalia</taxon>
        <taxon>Eutheria</taxon>
        <taxon>Laurasiatheria</taxon>
        <taxon>Artiodactyla</taxon>
        <taxon>Ruminantia</taxon>
        <taxon>Pecora</taxon>
        <taxon>Bovidae</taxon>
        <taxon>Caprinae</taxon>
        <taxon>Capra</taxon>
    </lineage>
</organism>
<keyword evidence="9" id="KW-0472">Membrane</keyword>
<dbReference type="PANTHER" id="PTHR11153">
    <property type="entry name" value="SIDEROFLEXIN"/>
    <property type="match status" value="1"/>
</dbReference>
<comment type="subcellular location">
    <subcellularLocation>
        <location evidence="1">Mitochondrion membrane</location>
        <topology evidence="1">Multi-pass membrane protein</topology>
    </subcellularLocation>
</comment>
<dbReference type="GO" id="GO:0140300">
    <property type="term" value="P:serine import into mitochondrion"/>
    <property type="evidence" value="ECO:0007669"/>
    <property type="project" value="TreeGrafter"/>
</dbReference>
<feature type="region of interest" description="Disordered" evidence="15">
    <location>
        <begin position="283"/>
        <end position="314"/>
    </location>
</feature>
<evidence type="ECO:0000256" key="6">
    <source>
        <dbReference type="ARBA" id="ARBA00022970"/>
    </source>
</evidence>
<protein>
    <recommendedName>
        <fullName evidence="13">Sideroflexin-1</fullName>
    </recommendedName>
</protein>
<accession>A0A8C2NZG8</accession>
<dbReference type="GO" id="GO:0015075">
    <property type="term" value="F:monoatomic ion transmembrane transporter activity"/>
    <property type="evidence" value="ECO:0007669"/>
    <property type="project" value="InterPro"/>
</dbReference>
<evidence type="ECO:0000256" key="14">
    <source>
        <dbReference type="ARBA" id="ARBA00045214"/>
    </source>
</evidence>
<evidence type="ECO:0000256" key="7">
    <source>
        <dbReference type="ARBA" id="ARBA00022989"/>
    </source>
</evidence>
<name>A0A8C2NZG8_CAPHI</name>
<evidence type="ECO:0000256" key="4">
    <source>
        <dbReference type="ARBA" id="ARBA00022563"/>
    </source>
</evidence>
<evidence type="ECO:0000256" key="15">
    <source>
        <dbReference type="SAM" id="MobiDB-lite"/>
    </source>
</evidence>
<dbReference type="AlphaFoldDB" id="A0A8C2NZG8"/>
<keyword evidence="5" id="KW-0812">Transmembrane</keyword>
<evidence type="ECO:0000256" key="1">
    <source>
        <dbReference type="ARBA" id="ARBA00004225"/>
    </source>
</evidence>
<dbReference type="Pfam" id="PF03820">
    <property type="entry name" value="SFXNs"/>
    <property type="match status" value="1"/>
</dbReference>
<keyword evidence="8" id="KW-0496">Mitochondrion</keyword>
<dbReference type="InterPro" id="IPR004686">
    <property type="entry name" value="Mtc"/>
</dbReference>
<sequence length="314" mass="34832">MHFCIAFLQPHGVRGLALLIQSRKMSGELPPNINIREPRWDQSTFIGRAKHFFTVTDPRNILLTNEQLEAARKVVHDYRELKVGIPVTDENGNRLGESANAAKQAITQVVVSRILMAAPGMAIPPFIMNALEKKAFLKRSLLGEQEVPMDERTCSSWNSWLLLGICYTSVLCSVSTEKVQRGSTVLCCCDFCLQSGLCHVLHGQTGPAQMAFNARGFPVALGRDSLFWNGLHHAPVSDRDIVFYLVLHLSLTPTVVSWGLKFQGEGTFIALMPIVKPPLERAGASEPVVKPDTDEFPEEEHCLIGRTPESQGFR</sequence>
<reference evidence="16" key="1">
    <citation type="submission" date="2019-03" db="EMBL/GenBank/DDBJ databases">
        <title>Genome sequencing and reference-guided assembly of Black Bengal Goat (Capra hircus).</title>
        <authorList>
            <person name="Siddiki A.Z."/>
            <person name="Baten A."/>
            <person name="Billah M."/>
            <person name="Alam M.A.U."/>
            <person name="Shawrob K.S.M."/>
            <person name="Saha S."/>
            <person name="Chowdhury M."/>
            <person name="Rahman A.H."/>
            <person name="Stear M."/>
            <person name="Miah G."/>
            <person name="Das G.B."/>
            <person name="Hossain M.M."/>
            <person name="Kumkum M."/>
            <person name="Islam M.S."/>
            <person name="Mollah A.M."/>
            <person name="Ahsan A."/>
            <person name="Tusar F."/>
            <person name="Khan M.K.I."/>
        </authorList>
    </citation>
    <scope>NUCLEOTIDE SEQUENCE [LARGE SCALE GENOMIC DNA]</scope>
</reference>
<evidence type="ECO:0000256" key="13">
    <source>
        <dbReference type="ARBA" id="ARBA00040466"/>
    </source>
</evidence>
<evidence type="ECO:0000256" key="9">
    <source>
        <dbReference type="ARBA" id="ARBA00023136"/>
    </source>
</evidence>
<evidence type="ECO:0000256" key="10">
    <source>
        <dbReference type="ARBA" id="ARBA00036141"/>
    </source>
</evidence>
<dbReference type="GO" id="GO:0005743">
    <property type="term" value="C:mitochondrial inner membrane"/>
    <property type="evidence" value="ECO:0007669"/>
    <property type="project" value="TreeGrafter"/>
</dbReference>
<comment type="catalytic activity">
    <reaction evidence="12">
        <text>L-serine(in) = L-serine(out)</text>
        <dbReference type="Rhea" id="RHEA:35031"/>
        <dbReference type="ChEBI" id="CHEBI:33384"/>
    </reaction>
</comment>
<evidence type="ECO:0000256" key="3">
    <source>
        <dbReference type="ARBA" id="ARBA00022448"/>
    </source>
</evidence>
<evidence type="ECO:0000256" key="2">
    <source>
        <dbReference type="ARBA" id="ARBA00005974"/>
    </source>
</evidence>
<comment type="similarity">
    <text evidence="2">Belongs to the sideroflexin family.</text>
</comment>
<proteinExistence type="inferred from homology"/>
<keyword evidence="6" id="KW-0029">Amino-acid transport</keyword>
<comment type="catalytic activity">
    <reaction evidence="10">
        <text>L-cysteine(in) = L-cysteine(out)</text>
        <dbReference type="Rhea" id="RHEA:29655"/>
        <dbReference type="ChEBI" id="CHEBI:35235"/>
    </reaction>
</comment>
<evidence type="ECO:0000256" key="12">
    <source>
        <dbReference type="ARBA" id="ARBA00036416"/>
    </source>
</evidence>
<keyword evidence="3" id="KW-0813">Transport</keyword>
<dbReference type="PANTHER" id="PTHR11153:SF8">
    <property type="entry name" value="SIDEROFLEXIN-1"/>
    <property type="match status" value="1"/>
</dbReference>
<evidence type="ECO:0000256" key="11">
    <source>
        <dbReference type="ARBA" id="ARBA00036285"/>
    </source>
</evidence>
<evidence type="ECO:0000256" key="8">
    <source>
        <dbReference type="ARBA" id="ARBA00023128"/>
    </source>
</evidence>